<evidence type="ECO:0008006" key="3">
    <source>
        <dbReference type="Google" id="ProtNLM"/>
    </source>
</evidence>
<reference evidence="1 2" key="1">
    <citation type="submission" date="2019-10" db="EMBL/GenBank/DDBJ databases">
        <title>Nocardia macrotermitis sp. nov. and Nocardia aurantia sp. nov., isolated from the gut of fungus growing-termite Macrotermes natalensis.</title>
        <authorList>
            <person name="Benndorf R."/>
            <person name="Schwitalla J."/>
            <person name="Martin K."/>
            <person name="De Beer W."/>
            <person name="Kaster A.-K."/>
            <person name="Vollmers J."/>
            <person name="Poulsen M."/>
            <person name="Beemelmanns C."/>
        </authorList>
    </citation>
    <scope>NUCLEOTIDE SEQUENCE [LARGE SCALE GENOMIC DNA]</scope>
    <source>
        <strain evidence="1 2">RB20</strain>
    </source>
</reference>
<gene>
    <name evidence="1" type="ORF">NRB20_57460</name>
</gene>
<comment type="caution">
    <text evidence="1">The sequence shown here is derived from an EMBL/GenBank/DDBJ whole genome shotgun (WGS) entry which is preliminary data.</text>
</comment>
<dbReference type="InterPro" id="IPR014942">
    <property type="entry name" value="AbiEii"/>
</dbReference>
<dbReference type="EMBL" id="WEGK01000014">
    <property type="protein sequence ID" value="MQY22628.1"/>
    <property type="molecule type" value="Genomic_DNA"/>
</dbReference>
<proteinExistence type="predicted"/>
<name>A0A7K0DAC8_9NOCA</name>
<sequence length="200" mass="21953">MAAIETFGFVLAGGYAVQAHGLLQRVSEDVDLFTNRADPAEFQRALEVAVHAWQTDGLSVVVDLHHGTFARLTVTDEEQRAMKVELGYDWRAKPPARLSVGLVLHRDDAVANKVCTVFSRGLPRDYIDVYASLTSGAYSTDQLISLAAEQDPGFDPAIFSDALRASARYDDYKYTVYGLDAEQVAAMRSMLSAWADELTG</sequence>
<organism evidence="1 2">
    <name type="scientific">Nocardia macrotermitis</name>
    <dbReference type="NCBI Taxonomy" id="2585198"/>
    <lineage>
        <taxon>Bacteria</taxon>
        <taxon>Bacillati</taxon>
        <taxon>Actinomycetota</taxon>
        <taxon>Actinomycetes</taxon>
        <taxon>Mycobacteriales</taxon>
        <taxon>Nocardiaceae</taxon>
        <taxon>Nocardia</taxon>
    </lineage>
</organism>
<accession>A0A7K0DAC8</accession>
<protein>
    <recommendedName>
        <fullName evidence="3">Nucleotidyl transferase AbiEii toxin, Type IV TA system</fullName>
    </recommendedName>
</protein>
<keyword evidence="2" id="KW-1185">Reference proteome</keyword>
<evidence type="ECO:0000313" key="2">
    <source>
        <dbReference type="Proteomes" id="UP000438448"/>
    </source>
</evidence>
<evidence type="ECO:0000313" key="1">
    <source>
        <dbReference type="EMBL" id="MQY22628.1"/>
    </source>
</evidence>
<dbReference type="AlphaFoldDB" id="A0A7K0DAC8"/>
<dbReference type="Proteomes" id="UP000438448">
    <property type="component" value="Unassembled WGS sequence"/>
</dbReference>
<dbReference type="Pfam" id="PF08843">
    <property type="entry name" value="AbiEii"/>
    <property type="match status" value="1"/>
</dbReference>